<keyword evidence="2" id="KW-1185">Reference proteome</keyword>
<gene>
    <name evidence="1" type="ORF">HK099_008474</name>
</gene>
<protein>
    <submittedName>
        <fullName evidence="1">Uncharacterized protein</fullName>
    </submittedName>
</protein>
<evidence type="ECO:0000313" key="1">
    <source>
        <dbReference type="EMBL" id="KAJ3209592.1"/>
    </source>
</evidence>
<proteinExistence type="predicted"/>
<evidence type="ECO:0000313" key="2">
    <source>
        <dbReference type="Proteomes" id="UP001211065"/>
    </source>
</evidence>
<comment type="caution">
    <text evidence="1">The sequence shown here is derived from an EMBL/GenBank/DDBJ whole genome shotgun (WGS) entry which is preliminary data.</text>
</comment>
<sequence length="98" mass="11691">MPKLQIKINKEIDEVNEEQKENGIELLESEIISEKQFRNFEKDPEFLKLVRDPILQQTILTLEKDSNKEILYSTLMKTNKTFVDFTDYILQHLDEQCT</sequence>
<accession>A0AAD5TW37</accession>
<organism evidence="1 2">
    <name type="scientific">Clydaea vesicula</name>
    <dbReference type="NCBI Taxonomy" id="447962"/>
    <lineage>
        <taxon>Eukaryota</taxon>
        <taxon>Fungi</taxon>
        <taxon>Fungi incertae sedis</taxon>
        <taxon>Chytridiomycota</taxon>
        <taxon>Chytridiomycota incertae sedis</taxon>
        <taxon>Chytridiomycetes</taxon>
        <taxon>Lobulomycetales</taxon>
        <taxon>Lobulomycetaceae</taxon>
        <taxon>Clydaea</taxon>
    </lineage>
</organism>
<reference evidence="1" key="1">
    <citation type="submission" date="2020-05" db="EMBL/GenBank/DDBJ databases">
        <title>Phylogenomic resolution of chytrid fungi.</title>
        <authorList>
            <person name="Stajich J.E."/>
            <person name="Amses K."/>
            <person name="Simmons R."/>
            <person name="Seto K."/>
            <person name="Myers J."/>
            <person name="Bonds A."/>
            <person name="Quandt C.A."/>
            <person name="Barry K."/>
            <person name="Liu P."/>
            <person name="Grigoriev I."/>
            <person name="Longcore J.E."/>
            <person name="James T.Y."/>
        </authorList>
    </citation>
    <scope>NUCLEOTIDE SEQUENCE</scope>
    <source>
        <strain evidence="1">JEL0476</strain>
    </source>
</reference>
<dbReference type="Proteomes" id="UP001211065">
    <property type="component" value="Unassembled WGS sequence"/>
</dbReference>
<dbReference type="AlphaFoldDB" id="A0AAD5TW37"/>
<dbReference type="EMBL" id="JADGJW010000932">
    <property type="protein sequence ID" value="KAJ3209592.1"/>
    <property type="molecule type" value="Genomic_DNA"/>
</dbReference>
<name>A0AAD5TW37_9FUNG</name>